<sequence>MALHTWLLYLVAALGLSLTPGPNSLLVLTHGALHGHRKTLYTVAGGALGFLALIALSMLGIGALLQTSAQALTLLKLLGGAYLVWLGVQLWRAPAIQLGAAAAGGDARASALLRQGLLTAISNPKALLFYGAFLPQFIDPARDLLTQFIVMALVFVAVECLVEYLLALLAHRIRPALERLGKRFNRACGGMFVAMGLALPMTR</sequence>
<evidence type="ECO:0000256" key="5">
    <source>
        <dbReference type="ARBA" id="ARBA00023136"/>
    </source>
</evidence>
<reference evidence="7" key="1">
    <citation type="submission" date="2023-01" db="EMBL/GenBank/DDBJ databases">
        <title>Whole genome sequence of Paucibacter sp. S2-9 isolated from pond sediment.</title>
        <authorList>
            <person name="Jung J.Y."/>
        </authorList>
    </citation>
    <scope>NUCLEOTIDE SEQUENCE</scope>
    <source>
        <strain evidence="7">S2-9</strain>
    </source>
</reference>
<proteinExistence type="predicted"/>
<dbReference type="InterPro" id="IPR001123">
    <property type="entry name" value="LeuE-type"/>
</dbReference>
<keyword evidence="2" id="KW-1003">Cell membrane</keyword>
<name>A0AA95SXX1_9BURK</name>
<evidence type="ECO:0000313" key="7">
    <source>
        <dbReference type="EMBL" id="WIT13204.1"/>
    </source>
</evidence>
<dbReference type="PANTHER" id="PTHR30086">
    <property type="entry name" value="ARGININE EXPORTER PROTEIN ARGO"/>
    <property type="match status" value="1"/>
</dbReference>
<evidence type="ECO:0000256" key="3">
    <source>
        <dbReference type="ARBA" id="ARBA00022692"/>
    </source>
</evidence>
<feature type="transmembrane region" description="Helical" evidence="6">
    <location>
        <begin position="6"/>
        <end position="28"/>
    </location>
</feature>
<dbReference type="EMBL" id="CP116346">
    <property type="protein sequence ID" value="WIT13204.1"/>
    <property type="molecule type" value="Genomic_DNA"/>
</dbReference>
<feature type="transmembrane region" description="Helical" evidence="6">
    <location>
        <begin position="71"/>
        <end position="91"/>
    </location>
</feature>
<evidence type="ECO:0000256" key="4">
    <source>
        <dbReference type="ARBA" id="ARBA00022989"/>
    </source>
</evidence>
<feature type="transmembrane region" description="Helical" evidence="6">
    <location>
        <begin position="145"/>
        <end position="171"/>
    </location>
</feature>
<keyword evidence="4 6" id="KW-1133">Transmembrane helix</keyword>
<dbReference type="PIRSF" id="PIRSF006324">
    <property type="entry name" value="LeuE"/>
    <property type="match status" value="1"/>
</dbReference>
<evidence type="ECO:0000256" key="2">
    <source>
        <dbReference type="ARBA" id="ARBA00022475"/>
    </source>
</evidence>
<protein>
    <submittedName>
        <fullName evidence="7">LysE family transporter</fullName>
    </submittedName>
</protein>
<evidence type="ECO:0000313" key="8">
    <source>
        <dbReference type="Proteomes" id="UP001177769"/>
    </source>
</evidence>
<dbReference type="PANTHER" id="PTHR30086:SF20">
    <property type="entry name" value="ARGININE EXPORTER PROTEIN ARGO-RELATED"/>
    <property type="match status" value="1"/>
</dbReference>
<keyword evidence="5 6" id="KW-0472">Membrane</keyword>
<dbReference type="RefSeq" id="WP_285234314.1">
    <property type="nucleotide sequence ID" value="NZ_CP116346.1"/>
</dbReference>
<gene>
    <name evidence="7" type="ORF">PFX98_06230</name>
</gene>
<dbReference type="KEGG" id="pais:PFX98_06230"/>
<feature type="transmembrane region" description="Helical" evidence="6">
    <location>
        <begin position="40"/>
        <end position="65"/>
    </location>
</feature>
<comment type="subcellular location">
    <subcellularLocation>
        <location evidence="1">Cell membrane</location>
        <topology evidence="1">Multi-pass membrane protein</topology>
    </subcellularLocation>
</comment>
<evidence type="ECO:0000256" key="1">
    <source>
        <dbReference type="ARBA" id="ARBA00004651"/>
    </source>
</evidence>
<dbReference type="Pfam" id="PF01810">
    <property type="entry name" value="LysE"/>
    <property type="match status" value="1"/>
</dbReference>
<feature type="transmembrane region" description="Helical" evidence="6">
    <location>
        <begin position="183"/>
        <end position="201"/>
    </location>
</feature>
<dbReference type="GO" id="GO:0005886">
    <property type="term" value="C:plasma membrane"/>
    <property type="evidence" value="ECO:0007669"/>
    <property type="project" value="UniProtKB-SubCell"/>
</dbReference>
<evidence type="ECO:0000256" key="6">
    <source>
        <dbReference type="SAM" id="Phobius"/>
    </source>
</evidence>
<keyword evidence="3 6" id="KW-0812">Transmembrane</keyword>
<dbReference type="AlphaFoldDB" id="A0AA95SXX1"/>
<keyword evidence="8" id="KW-1185">Reference proteome</keyword>
<feature type="transmembrane region" description="Helical" evidence="6">
    <location>
        <begin position="112"/>
        <end position="133"/>
    </location>
</feature>
<dbReference type="Proteomes" id="UP001177769">
    <property type="component" value="Chromosome"/>
</dbReference>
<organism evidence="7 8">
    <name type="scientific">Paucibacter sediminis</name>
    <dbReference type="NCBI Taxonomy" id="3019553"/>
    <lineage>
        <taxon>Bacteria</taxon>
        <taxon>Pseudomonadati</taxon>
        <taxon>Pseudomonadota</taxon>
        <taxon>Betaproteobacteria</taxon>
        <taxon>Burkholderiales</taxon>
        <taxon>Sphaerotilaceae</taxon>
        <taxon>Roseateles</taxon>
    </lineage>
</organism>
<dbReference type="GO" id="GO:0015171">
    <property type="term" value="F:amino acid transmembrane transporter activity"/>
    <property type="evidence" value="ECO:0007669"/>
    <property type="project" value="TreeGrafter"/>
</dbReference>
<accession>A0AA95SXX1</accession>